<evidence type="ECO:0000313" key="2">
    <source>
        <dbReference type="Proteomes" id="UP000614811"/>
    </source>
</evidence>
<sequence>MRTSLFIVAFISESVSSCPSLDGTWRSDHKLTLNYTASYAKIPEHTHEFINQIVGTAEITYSQGLMTMKDVPFRQVEISGKSYDWKGANESVAYVNLGCTPYSVAIKYTMYNQEIISLLNFVDNNTYWVYMGSPLLEDVSNSREYFVKVK</sequence>
<evidence type="ECO:0000313" key="1">
    <source>
        <dbReference type="EMBL" id="GGZ96631.1"/>
    </source>
</evidence>
<dbReference type="AlphaFoldDB" id="A0A918VGB8"/>
<name>A0A918VGB8_9GAMM</name>
<reference evidence="1" key="2">
    <citation type="submission" date="2020-09" db="EMBL/GenBank/DDBJ databases">
        <authorList>
            <person name="Sun Q."/>
            <person name="Kim S."/>
        </authorList>
    </citation>
    <scope>NUCLEOTIDE SEQUENCE</scope>
    <source>
        <strain evidence="1">KCTC 12711</strain>
    </source>
</reference>
<reference evidence="1" key="1">
    <citation type="journal article" date="2014" name="Int. J. Syst. Evol. Microbiol.">
        <title>Complete genome sequence of Corynebacterium casei LMG S-19264T (=DSM 44701T), isolated from a smear-ripened cheese.</title>
        <authorList>
            <consortium name="US DOE Joint Genome Institute (JGI-PGF)"/>
            <person name="Walter F."/>
            <person name="Albersmeier A."/>
            <person name="Kalinowski J."/>
            <person name="Ruckert C."/>
        </authorList>
    </citation>
    <scope>NUCLEOTIDE SEQUENCE</scope>
    <source>
        <strain evidence="1">KCTC 12711</strain>
    </source>
</reference>
<dbReference type="Proteomes" id="UP000614811">
    <property type="component" value="Unassembled WGS sequence"/>
</dbReference>
<keyword evidence="2" id="KW-1185">Reference proteome</keyword>
<protein>
    <submittedName>
        <fullName evidence="1">Uncharacterized protein</fullName>
    </submittedName>
</protein>
<comment type="caution">
    <text evidence="1">The sequence shown here is derived from an EMBL/GenBank/DDBJ whole genome shotgun (WGS) entry which is preliminary data.</text>
</comment>
<dbReference type="RefSeq" id="WP_189398057.1">
    <property type="nucleotide sequence ID" value="NZ_BMXA01000001.1"/>
</dbReference>
<dbReference type="EMBL" id="BMXA01000001">
    <property type="protein sequence ID" value="GGZ96631.1"/>
    <property type="molecule type" value="Genomic_DNA"/>
</dbReference>
<organism evidence="1 2">
    <name type="scientific">Arenicella chitinivorans</name>
    <dbReference type="NCBI Taxonomy" id="1329800"/>
    <lineage>
        <taxon>Bacteria</taxon>
        <taxon>Pseudomonadati</taxon>
        <taxon>Pseudomonadota</taxon>
        <taxon>Gammaproteobacteria</taxon>
        <taxon>Arenicellales</taxon>
        <taxon>Arenicellaceae</taxon>
        <taxon>Arenicella</taxon>
    </lineage>
</organism>
<proteinExistence type="predicted"/>
<accession>A0A918VGB8</accession>
<gene>
    <name evidence="1" type="ORF">GCM10008090_01070</name>
</gene>